<dbReference type="CDD" id="cd04301">
    <property type="entry name" value="NAT_SF"/>
    <property type="match status" value="1"/>
</dbReference>
<feature type="domain" description="N-acetyltransferase" evidence="1">
    <location>
        <begin position="1"/>
        <end position="95"/>
    </location>
</feature>
<dbReference type="Proteomes" id="UP000478571">
    <property type="component" value="Unassembled WGS sequence"/>
</dbReference>
<reference evidence="2 3" key="1">
    <citation type="submission" date="2020-01" db="EMBL/GenBank/DDBJ databases">
        <title>Draft Genome Sequence of Vibrio sp. strain OCN044, Isolated from a Healthy Coral at Palmyra Atoll.</title>
        <authorList>
            <person name="Videau P."/>
            <person name="Loughran R."/>
            <person name="Esquivel A."/>
            <person name="Deadmond M."/>
            <person name="Paddock B.E."/>
            <person name="Saw J.H."/>
            <person name="Ushijima B."/>
        </authorList>
    </citation>
    <scope>NUCLEOTIDE SEQUENCE [LARGE SCALE GENOMIC DNA]</scope>
    <source>
        <strain evidence="2 3">OCN044</strain>
    </source>
</reference>
<evidence type="ECO:0000313" key="2">
    <source>
        <dbReference type="EMBL" id="MYM58625.1"/>
    </source>
</evidence>
<dbReference type="RefSeq" id="WP_160927832.1">
    <property type="nucleotide sequence ID" value="NZ_WWEU01000001.1"/>
</dbReference>
<keyword evidence="2" id="KW-0808">Transferase</keyword>
<dbReference type="SUPFAM" id="SSF55729">
    <property type="entry name" value="Acyl-CoA N-acyltransferases (Nat)"/>
    <property type="match status" value="1"/>
</dbReference>
<dbReference type="InterPro" id="IPR000182">
    <property type="entry name" value="GNAT_dom"/>
</dbReference>
<protein>
    <submittedName>
        <fullName evidence="2">GNAT family N-acetyltransferase</fullName>
    </submittedName>
</protein>
<evidence type="ECO:0000313" key="3">
    <source>
        <dbReference type="Proteomes" id="UP000478571"/>
    </source>
</evidence>
<organism evidence="2 3">
    <name type="scientific">Vibrio tetraodonis subsp. pristinus</name>
    <dbReference type="NCBI Taxonomy" id="2695891"/>
    <lineage>
        <taxon>Bacteria</taxon>
        <taxon>Pseudomonadati</taxon>
        <taxon>Pseudomonadota</taxon>
        <taxon>Gammaproteobacteria</taxon>
        <taxon>Vibrionales</taxon>
        <taxon>Vibrionaceae</taxon>
        <taxon>Vibrio</taxon>
    </lineage>
</organism>
<accession>A0A6L8LS72</accession>
<proteinExistence type="predicted"/>
<evidence type="ECO:0000259" key="1">
    <source>
        <dbReference type="PROSITE" id="PS51186"/>
    </source>
</evidence>
<name>A0A6L8LS72_9VIBR</name>
<dbReference type="Pfam" id="PF00583">
    <property type="entry name" value="Acetyltransf_1"/>
    <property type="match status" value="1"/>
</dbReference>
<sequence length="95" mass="10818">MTGLGDKKVGLFKASYLSDKKQCHLFQIQVHPEFQDQKIGSYLINNLIHKANEQGKDVGLSALKSNPAFNLYKKLGLKIVKENQHEFELVLKAYQ</sequence>
<dbReference type="GO" id="GO:0016747">
    <property type="term" value="F:acyltransferase activity, transferring groups other than amino-acyl groups"/>
    <property type="evidence" value="ECO:0007669"/>
    <property type="project" value="InterPro"/>
</dbReference>
<dbReference type="AlphaFoldDB" id="A0A6L8LS72"/>
<dbReference type="EMBL" id="WWEU01000001">
    <property type="protein sequence ID" value="MYM58625.1"/>
    <property type="molecule type" value="Genomic_DNA"/>
</dbReference>
<dbReference type="Gene3D" id="3.40.630.30">
    <property type="match status" value="1"/>
</dbReference>
<dbReference type="InterPro" id="IPR016181">
    <property type="entry name" value="Acyl_CoA_acyltransferase"/>
</dbReference>
<gene>
    <name evidence="2" type="ORF">GTG28_05255</name>
</gene>
<keyword evidence="3" id="KW-1185">Reference proteome</keyword>
<comment type="caution">
    <text evidence="2">The sequence shown here is derived from an EMBL/GenBank/DDBJ whole genome shotgun (WGS) entry which is preliminary data.</text>
</comment>
<dbReference type="PROSITE" id="PS51186">
    <property type="entry name" value="GNAT"/>
    <property type="match status" value="1"/>
</dbReference>